<evidence type="ECO:0000313" key="1">
    <source>
        <dbReference type="EMBL" id="KAJ1675077.1"/>
    </source>
</evidence>
<protein>
    <submittedName>
        <fullName evidence="1">Uncharacterized protein</fullName>
    </submittedName>
</protein>
<dbReference type="Proteomes" id="UP001145114">
    <property type="component" value="Unassembled WGS sequence"/>
</dbReference>
<organism evidence="1 2">
    <name type="scientific">Spiromyces aspiralis</name>
    <dbReference type="NCBI Taxonomy" id="68401"/>
    <lineage>
        <taxon>Eukaryota</taxon>
        <taxon>Fungi</taxon>
        <taxon>Fungi incertae sedis</taxon>
        <taxon>Zoopagomycota</taxon>
        <taxon>Kickxellomycotina</taxon>
        <taxon>Kickxellomycetes</taxon>
        <taxon>Kickxellales</taxon>
        <taxon>Kickxellaceae</taxon>
        <taxon>Spiromyces</taxon>
    </lineage>
</organism>
<evidence type="ECO:0000313" key="2">
    <source>
        <dbReference type="Proteomes" id="UP001145114"/>
    </source>
</evidence>
<keyword evidence="2" id="KW-1185">Reference proteome</keyword>
<sequence length="89" mass="10423">MMRSAKRETLWTALLEQLPERVERNKHELRELVSSVQFKQAVRSLEYGLRLDFSAANSVEAFLRAIQKQTEHERERGGTKDDKDSMETD</sequence>
<gene>
    <name evidence="1" type="ORF">EV182_001979</name>
</gene>
<dbReference type="EMBL" id="JAMZIH010005502">
    <property type="protein sequence ID" value="KAJ1675077.1"/>
    <property type="molecule type" value="Genomic_DNA"/>
</dbReference>
<reference evidence="1" key="1">
    <citation type="submission" date="2022-06" db="EMBL/GenBank/DDBJ databases">
        <title>Phylogenomic reconstructions and comparative analyses of Kickxellomycotina fungi.</title>
        <authorList>
            <person name="Reynolds N.K."/>
            <person name="Stajich J.E."/>
            <person name="Barry K."/>
            <person name="Grigoriev I.V."/>
            <person name="Crous P."/>
            <person name="Smith M.E."/>
        </authorList>
    </citation>
    <scope>NUCLEOTIDE SEQUENCE</scope>
    <source>
        <strain evidence="1">RSA 2271</strain>
    </source>
</reference>
<comment type="caution">
    <text evidence="1">The sequence shown here is derived from an EMBL/GenBank/DDBJ whole genome shotgun (WGS) entry which is preliminary data.</text>
</comment>
<name>A0ACC1HFW2_9FUNG</name>
<proteinExistence type="predicted"/>
<accession>A0ACC1HFW2</accession>